<dbReference type="AlphaFoldDB" id="A0A1H1LBG8"/>
<evidence type="ECO:0000256" key="1">
    <source>
        <dbReference type="SAM" id="MobiDB-lite"/>
    </source>
</evidence>
<feature type="signal peptide" evidence="2">
    <location>
        <begin position="1"/>
        <end position="20"/>
    </location>
</feature>
<evidence type="ECO:0008006" key="5">
    <source>
        <dbReference type="Google" id="ProtNLM"/>
    </source>
</evidence>
<gene>
    <name evidence="3" type="ORF">SAMN04488543_0162</name>
</gene>
<dbReference type="STRING" id="546871.SAMN04488543_0162"/>
<evidence type="ECO:0000256" key="2">
    <source>
        <dbReference type="SAM" id="SignalP"/>
    </source>
</evidence>
<evidence type="ECO:0000313" key="3">
    <source>
        <dbReference type="EMBL" id="SDR71219.1"/>
    </source>
</evidence>
<keyword evidence="2" id="KW-0732">Signal</keyword>
<dbReference type="PROSITE" id="PS51257">
    <property type="entry name" value="PROKAR_LIPOPROTEIN"/>
    <property type="match status" value="1"/>
</dbReference>
<feature type="compositionally biased region" description="Low complexity" evidence="1">
    <location>
        <begin position="24"/>
        <end position="45"/>
    </location>
</feature>
<protein>
    <recommendedName>
        <fullName evidence="5">DUF3500 domain-containing protein</fullName>
    </recommendedName>
</protein>
<keyword evidence="4" id="KW-1185">Reference proteome</keyword>
<sequence>MNKTLSLTAGLLTATVLTVAGCSSDTAGSTSSAAPSSSTAPQTGGPPSGGGPGGGMGEVTAVNLNTDGASPGGANTAAVVEATNAFLATLDDPTKDIAEYDFTDNKSRQTWSNFPATTVARPGVELSALTADQLQAVYAVLEVALSEAGATQDADIQKADDYLNSLGGQGADGFGALKDYYVAVYGTPSETSPFMIQFGGHHLARTLTYNGDKVSQTPQFVGSEPVSFEVDGTTVEPVKAESTSMFGIMSALTADQRTAAEITSGTFDDLLMGPGQDSGNFPTAEGLSVSELDADQKAAVMTAVEAYAGDLATDASTKLLAKYEAELDQTTIGWSNNTGPTDESSYIRIDGPSVWIEFINTRSRSTPDIHFHTVYRDKTNDYGSTKPATS</sequence>
<proteinExistence type="predicted"/>
<dbReference type="Pfam" id="PF12006">
    <property type="entry name" value="DUF3500"/>
    <property type="match status" value="1"/>
</dbReference>
<dbReference type="InterPro" id="IPR021889">
    <property type="entry name" value="DUF3500"/>
</dbReference>
<accession>A0A1H1LBG8</accession>
<feature type="region of interest" description="Disordered" evidence="1">
    <location>
        <begin position="24"/>
        <end position="68"/>
    </location>
</feature>
<evidence type="ECO:0000313" key="4">
    <source>
        <dbReference type="Proteomes" id="UP000199092"/>
    </source>
</evidence>
<reference evidence="3 4" key="1">
    <citation type="submission" date="2016-10" db="EMBL/GenBank/DDBJ databases">
        <authorList>
            <person name="de Groot N.N."/>
        </authorList>
    </citation>
    <scope>NUCLEOTIDE SEQUENCE [LARGE SCALE GENOMIC DNA]</scope>
    <source>
        <strain evidence="3 4">DSM 21741</strain>
    </source>
</reference>
<feature type="chain" id="PRO_5039124085" description="DUF3500 domain-containing protein" evidence="2">
    <location>
        <begin position="21"/>
        <end position="390"/>
    </location>
</feature>
<dbReference type="PANTHER" id="PTHR37489">
    <property type="entry name" value="DUF3500 DOMAIN-CONTAINING PROTEIN"/>
    <property type="match status" value="1"/>
</dbReference>
<dbReference type="EMBL" id="LT629749">
    <property type="protein sequence ID" value="SDR71219.1"/>
    <property type="molecule type" value="Genomic_DNA"/>
</dbReference>
<name>A0A1H1LBG8_9ACTN</name>
<dbReference type="PANTHER" id="PTHR37489:SF1">
    <property type="entry name" value="DUF3500 DOMAIN-CONTAINING PROTEIN"/>
    <property type="match status" value="1"/>
</dbReference>
<dbReference type="Proteomes" id="UP000199092">
    <property type="component" value="Chromosome I"/>
</dbReference>
<feature type="compositionally biased region" description="Gly residues" evidence="1">
    <location>
        <begin position="46"/>
        <end position="57"/>
    </location>
</feature>
<organism evidence="3 4">
    <name type="scientific">Friedmanniella luteola</name>
    <dbReference type="NCBI Taxonomy" id="546871"/>
    <lineage>
        <taxon>Bacteria</taxon>
        <taxon>Bacillati</taxon>
        <taxon>Actinomycetota</taxon>
        <taxon>Actinomycetes</taxon>
        <taxon>Propionibacteriales</taxon>
        <taxon>Nocardioidaceae</taxon>
        <taxon>Friedmanniella</taxon>
    </lineage>
</organism>